<sequence>MTEEWTNRVVGERMAVDQEFNDRVTGSEFSNQEWSLIMSATKYTIDDPENPDGASIVVDRDATNLEAIMPELENIQEQMGALGGAGGGKSDVGGNKGSLFDGVKSALGLGGGGSSDEDYAARAETARELAGEYGRELQNHLEAKGRWEEVCAIAAAEDASGGTAAESASDDGDERLDDAP</sequence>
<dbReference type="InterPro" id="IPR043821">
    <property type="entry name" value="DUF5799"/>
</dbReference>
<dbReference type="RefSeq" id="WP_336350053.1">
    <property type="nucleotide sequence ID" value="NZ_JAZAQL010000002.1"/>
</dbReference>
<evidence type="ECO:0000313" key="2">
    <source>
        <dbReference type="EMBL" id="MFC6953077.1"/>
    </source>
</evidence>
<dbReference type="AlphaFoldDB" id="A0ABD5VCD9"/>
<evidence type="ECO:0000256" key="1">
    <source>
        <dbReference type="SAM" id="MobiDB-lite"/>
    </source>
</evidence>
<dbReference type="Pfam" id="PF19113">
    <property type="entry name" value="DUF5799"/>
    <property type="match status" value="1"/>
</dbReference>
<protein>
    <submittedName>
        <fullName evidence="2">DUF5799 family protein</fullName>
    </submittedName>
</protein>
<keyword evidence="3" id="KW-1185">Reference proteome</keyword>
<reference evidence="2 3" key="1">
    <citation type="journal article" date="2019" name="Int. J. Syst. Evol. Microbiol.">
        <title>The Global Catalogue of Microorganisms (GCM) 10K type strain sequencing project: providing services to taxonomists for standard genome sequencing and annotation.</title>
        <authorList>
            <consortium name="The Broad Institute Genomics Platform"/>
            <consortium name="The Broad Institute Genome Sequencing Center for Infectious Disease"/>
            <person name="Wu L."/>
            <person name="Ma J."/>
        </authorList>
    </citation>
    <scope>NUCLEOTIDE SEQUENCE [LARGE SCALE GENOMIC DNA]</scope>
    <source>
        <strain evidence="2 3">GX26</strain>
    </source>
</reference>
<feature type="compositionally biased region" description="Acidic residues" evidence="1">
    <location>
        <begin position="168"/>
        <end position="180"/>
    </location>
</feature>
<organism evidence="2 3">
    <name type="scientific">Halorubellus litoreus</name>
    <dbReference type="NCBI Taxonomy" id="755308"/>
    <lineage>
        <taxon>Archaea</taxon>
        <taxon>Methanobacteriati</taxon>
        <taxon>Methanobacteriota</taxon>
        <taxon>Stenosarchaea group</taxon>
        <taxon>Halobacteria</taxon>
        <taxon>Halobacteriales</taxon>
        <taxon>Halorubellaceae</taxon>
        <taxon>Halorubellus</taxon>
    </lineage>
</organism>
<accession>A0ABD5VCD9</accession>
<feature type="compositionally biased region" description="Low complexity" evidence="1">
    <location>
        <begin position="156"/>
        <end position="167"/>
    </location>
</feature>
<name>A0ABD5VCD9_9EURY</name>
<feature type="region of interest" description="Disordered" evidence="1">
    <location>
        <begin position="156"/>
        <end position="180"/>
    </location>
</feature>
<evidence type="ECO:0000313" key="3">
    <source>
        <dbReference type="Proteomes" id="UP001596395"/>
    </source>
</evidence>
<comment type="caution">
    <text evidence="2">The sequence shown here is derived from an EMBL/GenBank/DDBJ whole genome shotgun (WGS) entry which is preliminary data.</text>
</comment>
<dbReference type="EMBL" id="JBHSXN010000002">
    <property type="protein sequence ID" value="MFC6953077.1"/>
    <property type="molecule type" value="Genomic_DNA"/>
</dbReference>
<dbReference type="Proteomes" id="UP001596395">
    <property type="component" value="Unassembled WGS sequence"/>
</dbReference>
<gene>
    <name evidence="2" type="ORF">ACFQGB_09390</name>
</gene>
<proteinExistence type="predicted"/>